<evidence type="ECO:0000256" key="8">
    <source>
        <dbReference type="ARBA" id="ARBA00022630"/>
    </source>
</evidence>
<comment type="caution">
    <text evidence="14">The sequence shown here is derived from an EMBL/GenBank/DDBJ whole genome shotgun (WGS) entry which is preliminary data.</text>
</comment>
<dbReference type="InterPro" id="IPR002937">
    <property type="entry name" value="Amino_oxidase"/>
</dbReference>
<evidence type="ECO:0000256" key="3">
    <source>
        <dbReference type="ARBA" id="ARBA00002185"/>
    </source>
</evidence>
<dbReference type="Proteomes" id="UP001597326">
    <property type="component" value="Unassembled WGS sequence"/>
</dbReference>
<keyword evidence="11 12" id="KW-0350">Heme biosynthesis</keyword>
<organism evidence="14 15">
    <name type="scientific">Luteococcus peritonei</name>
    <dbReference type="NCBI Taxonomy" id="88874"/>
    <lineage>
        <taxon>Bacteria</taxon>
        <taxon>Bacillati</taxon>
        <taxon>Actinomycetota</taxon>
        <taxon>Actinomycetes</taxon>
        <taxon>Propionibacteriales</taxon>
        <taxon>Propionibacteriaceae</taxon>
        <taxon>Luteococcus</taxon>
    </lineage>
</organism>
<proteinExistence type="inferred from homology"/>
<evidence type="ECO:0000256" key="10">
    <source>
        <dbReference type="ARBA" id="ARBA00023002"/>
    </source>
</evidence>
<name>A0ABW4RZ14_9ACTN</name>
<keyword evidence="12" id="KW-0963">Cytoplasm</keyword>
<dbReference type="Gene3D" id="1.10.3110.10">
    <property type="entry name" value="protoporphyrinogen ix oxidase, domain 3"/>
    <property type="match status" value="1"/>
</dbReference>
<evidence type="ECO:0000259" key="13">
    <source>
        <dbReference type="Pfam" id="PF01593"/>
    </source>
</evidence>
<comment type="subcellular location">
    <subcellularLocation>
        <location evidence="12">Cytoplasm</location>
    </subcellularLocation>
</comment>
<dbReference type="Pfam" id="PF01593">
    <property type="entry name" value="Amino_oxidase"/>
    <property type="match status" value="1"/>
</dbReference>
<comment type="cofactor">
    <cofactor evidence="2 12">
        <name>FAD</name>
        <dbReference type="ChEBI" id="CHEBI:57692"/>
    </cofactor>
</comment>
<feature type="domain" description="Amine oxidase" evidence="13">
    <location>
        <begin position="11"/>
        <end position="458"/>
    </location>
</feature>
<comment type="function">
    <text evidence="3 12">Involved in coproporphyrin-dependent heme b biosynthesis. Catalyzes the oxidation of coproporphyrinogen III to coproporphyrin III.</text>
</comment>
<gene>
    <name evidence="14" type="primary">hemG</name>
    <name evidence="14" type="ORF">ACFSCS_15455</name>
</gene>
<evidence type="ECO:0000256" key="11">
    <source>
        <dbReference type="ARBA" id="ARBA00023133"/>
    </source>
</evidence>
<keyword evidence="9 12" id="KW-0274">FAD</keyword>
<comment type="similarity">
    <text evidence="5 12">Belongs to the protoporphyrinogen/coproporphyrinogen oxidase family. Coproporphyrinogen III oxidase subfamily.</text>
</comment>
<keyword evidence="10 12" id="KW-0560">Oxidoreductase</keyword>
<protein>
    <recommendedName>
        <fullName evidence="7 12">Coproporphyrinogen III oxidase</fullName>
        <ecNumber evidence="6 12">1.3.3.15</ecNumber>
    </recommendedName>
</protein>
<keyword evidence="15" id="KW-1185">Reference proteome</keyword>
<dbReference type="PANTHER" id="PTHR42923">
    <property type="entry name" value="PROTOPORPHYRINOGEN OXIDASE"/>
    <property type="match status" value="1"/>
</dbReference>
<dbReference type="NCBIfam" id="TIGR00562">
    <property type="entry name" value="proto_IX_ox"/>
    <property type="match status" value="1"/>
</dbReference>
<dbReference type="SUPFAM" id="SSF51905">
    <property type="entry name" value="FAD/NAD(P)-binding domain"/>
    <property type="match status" value="1"/>
</dbReference>
<evidence type="ECO:0000256" key="5">
    <source>
        <dbReference type="ARBA" id="ARBA00008310"/>
    </source>
</evidence>
<evidence type="ECO:0000313" key="15">
    <source>
        <dbReference type="Proteomes" id="UP001597326"/>
    </source>
</evidence>
<dbReference type="Gene3D" id="3.50.50.60">
    <property type="entry name" value="FAD/NAD(P)-binding domain"/>
    <property type="match status" value="1"/>
</dbReference>
<evidence type="ECO:0000256" key="12">
    <source>
        <dbReference type="RuleBase" id="RU364052"/>
    </source>
</evidence>
<evidence type="ECO:0000256" key="7">
    <source>
        <dbReference type="ARBA" id="ARBA00019046"/>
    </source>
</evidence>
<comment type="catalytic activity">
    <reaction evidence="1">
        <text>coproporphyrinogen III + 3 O2 = coproporphyrin III + 3 H2O2</text>
        <dbReference type="Rhea" id="RHEA:43436"/>
        <dbReference type="ChEBI" id="CHEBI:15379"/>
        <dbReference type="ChEBI" id="CHEBI:16240"/>
        <dbReference type="ChEBI" id="CHEBI:57309"/>
        <dbReference type="ChEBI" id="CHEBI:131725"/>
        <dbReference type="EC" id="1.3.3.15"/>
    </reaction>
    <physiologicalReaction direction="left-to-right" evidence="1">
        <dbReference type="Rhea" id="RHEA:43437"/>
    </physiologicalReaction>
</comment>
<dbReference type="EMBL" id="JBHUFZ010000036">
    <property type="protein sequence ID" value="MFD1891568.1"/>
    <property type="molecule type" value="Genomic_DNA"/>
</dbReference>
<dbReference type="InterPro" id="IPR004572">
    <property type="entry name" value="Protoporphyrinogen_oxidase"/>
</dbReference>
<sequence>MPRIIVVGAGITGLVAARELARVPDLDVTVLESSSRPGGQIRTEDLDGARVDVGAEAVHLGAPHVAALVRELGLDSSVVGAAPGGSVMATRKGLRPLPAGVGPTGPTRIWPVLRSGILTLPGLVRAGLEPLMARRAVTGDTSVGAFTTGRFGREVTQTFVDPLLGNLHGGDVDQLSLRSTAPQLVGDARDRVSLLLKNLRRKPTGRPGAAQPSALPMFATWPGGLATFTDALAAELGDRLQLEAPVAAVHRAGDGWEVELAGGERLAAAHLLLTTPAPVTAELLRPHCPEAAAALEAVPMVSVATVVLGYDPSSAAGNQVLREHNGLLLPSTRVRTFKAATNLSRKWPALGAAHHLLRASVGRAGSSLADELDDEQITTRVADELGELTGLAARPQLRQVFRWPDAMPQLVVGHQERVAGLRRALDELGGIDVAGCGVDGLGISSTVRSGQQAARSIISKINQSEES</sequence>
<evidence type="ECO:0000313" key="14">
    <source>
        <dbReference type="EMBL" id="MFD1891568.1"/>
    </source>
</evidence>
<comment type="pathway">
    <text evidence="4 12">Porphyrin-containing compound metabolism; protoheme biosynthesis.</text>
</comment>
<dbReference type="PANTHER" id="PTHR42923:SF3">
    <property type="entry name" value="PROTOPORPHYRINOGEN OXIDASE"/>
    <property type="match status" value="1"/>
</dbReference>
<evidence type="ECO:0000256" key="4">
    <source>
        <dbReference type="ARBA" id="ARBA00004744"/>
    </source>
</evidence>
<dbReference type="RefSeq" id="WP_343876067.1">
    <property type="nucleotide sequence ID" value="NZ_BAAAIX010000037.1"/>
</dbReference>
<dbReference type="Gene3D" id="3.90.660.20">
    <property type="entry name" value="Protoporphyrinogen oxidase, mitochondrial, domain 2"/>
    <property type="match status" value="1"/>
</dbReference>
<evidence type="ECO:0000256" key="6">
    <source>
        <dbReference type="ARBA" id="ARBA00012402"/>
    </source>
</evidence>
<keyword evidence="8 12" id="KW-0285">Flavoprotein</keyword>
<accession>A0ABW4RZ14</accession>
<dbReference type="SUPFAM" id="SSF54373">
    <property type="entry name" value="FAD-linked reductases, C-terminal domain"/>
    <property type="match status" value="1"/>
</dbReference>
<dbReference type="InterPro" id="IPR036188">
    <property type="entry name" value="FAD/NAD-bd_sf"/>
</dbReference>
<dbReference type="GO" id="GO:0004729">
    <property type="term" value="F:oxygen-dependent protoporphyrinogen oxidase activity"/>
    <property type="evidence" value="ECO:0007669"/>
    <property type="project" value="UniProtKB-EC"/>
</dbReference>
<evidence type="ECO:0000256" key="1">
    <source>
        <dbReference type="ARBA" id="ARBA00001755"/>
    </source>
</evidence>
<evidence type="ECO:0000256" key="9">
    <source>
        <dbReference type="ARBA" id="ARBA00022827"/>
    </source>
</evidence>
<dbReference type="EC" id="1.3.3.15" evidence="6 12"/>
<reference evidence="15" key="1">
    <citation type="journal article" date="2019" name="Int. J. Syst. Evol. Microbiol.">
        <title>The Global Catalogue of Microorganisms (GCM) 10K type strain sequencing project: providing services to taxonomists for standard genome sequencing and annotation.</title>
        <authorList>
            <consortium name="The Broad Institute Genomics Platform"/>
            <consortium name="The Broad Institute Genome Sequencing Center for Infectious Disease"/>
            <person name="Wu L."/>
            <person name="Ma J."/>
        </authorList>
    </citation>
    <scope>NUCLEOTIDE SEQUENCE [LARGE SCALE GENOMIC DNA]</scope>
    <source>
        <strain evidence="15">CAIM 431</strain>
    </source>
</reference>
<dbReference type="InterPro" id="IPR050464">
    <property type="entry name" value="Zeta_carotene_desat/Oxidored"/>
</dbReference>
<evidence type="ECO:0000256" key="2">
    <source>
        <dbReference type="ARBA" id="ARBA00001974"/>
    </source>
</evidence>